<dbReference type="RefSeq" id="WP_076374946.1">
    <property type="nucleotide sequence ID" value="NZ_FTMG01000009.1"/>
</dbReference>
<dbReference type="Proteomes" id="UP000541583">
    <property type="component" value="Unassembled WGS sequence"/>
</dbReference>
<name>A0A841JHQ6_9SPHI</name>
<dbReference type="Gene3D" id="2.60.40.1180">
    <property type="entry name" value="Golgi alpha-mannosidase II"/>
    <property type="match status" value="1"/>
</dbReference>
<sequence>MDQKNPGQAIPKTFEGLSYEVETLTQNPDFLNEQNSAVVQLFKNLGPGILRFGGNTSDRIPWTGNSRTVNNGMNSLNTTDIDRMAKFTSAIGWPVIFGLNLGANDPKSAAEEAKYIAATLKGNLNALQMGNEPDYYMFDKLRKSNYSYADFIGEWKSYYSAINSVAPRLPFAGPDVGYNTGWIEALANNEKGILRLIDQHYYPHRGTDAGLAYNDILVKDNALDKYFQTLHDISKRVNLPYRITECNSASYGGKVGVSDVFASALWGLDFMWQAAQNNCAGVNFHSGTNTDQHYTAITIDNGILTARPLYYGMLAFRYATNSNATIIPTSMDNNTYNCSAYACALANGDYAITIINKEVSKNFSINVQLSKSASTISIARLTAPLVISATGVRFANSQVNTDGTFKPNISEQFSINKDTFTINIPASSAAVIKVQTASGTSVQ</sequence>
<dbReference type="SUPFAM" id="SSF51445">
    <property type="entry name" value="(Trans)glycosidases"/>
    <property type="match status" value="1"/>
</dbReference>
<evidence type="ECO:0000313" key="2">
    <source>
        <dbReference type="EMBL" id="MBB6128188.1"/>
    </source>
</evidence>
<dbReference type="OrthoDB" id="5166947at2"/>
<evidence type="ECO:0000313" key="4">
    <source>
        <dbReference type="Proteomes" id="UP000548326"/>
    </source>
</evidence>
<comment type="caution">
    <text evidence="2">The sequence shown here is derived from an EMBL/GenBank/DDBJ whole genome shotgun (WGS) entry which is preliminary data.</text>
</comment>
<accession>A0A841JHQ6</accession>
<evidence type="ECO:0000313" key="3">
    <source>
        <dbReference type="Proteomes" id="UP000541583"/>
    </source>
</evidence>
<dbReference type="AlphaFoldDB" id="A0A841JHQ6"/>
<dbReference type="EMBL" id="JACHCA010000005">
    <property type="protein sequence ID" value="MBB6128188.1"/>
    <property type="molecule type" value="Genomic_DNA"/>
</dbReference>
<gene>
    <name evidence="2" type="ORF">HDF22_002301</name>
    <name evidence="1" type="ORF">HDF23_003527</name>
</gene>
<dbReference type="PANTHER" id="PTHR36183">
    <property type="entry name" value="BETA-GLUCURONIDASE"/>
    <property type="match status" value="1"/>
</dbReference>
<dbReference type="Gene3D" id="3.20.20.80">
    <property type="entry name" value="Glycosidases"/>
    <property type="match status" value="1"/>
</dbReference>
<dbReference type="InterPro" id="IPR013780">
    <property type="entry name" value="Glyco_hydro_b"/>
</dbReference>
<dbReference type="InterPro" id="IPR017853">
    <property type="entry name" value="GH"/>
</dbReference>
<dbReference type="PANTHER" id="PTHR36183:SF2">
    <property type="entry name" value="BETA-GLUCURONIDASE C-TERMINAL DOMAIN-CONTAINING PROTEIN"/>
    <property type="match status" value="1"/>
</dbReference>
<proteinExistence type="predicted"/>
<dbReference type="InterPro" id="IPR052974">
    <property type="entry name" value="GH79_Enzymes"/>
</dbReference>
<evidence type="ECO:0008006" key="5">
    <source>
        <dbReference type="Google" id="ProtNLM"/>
    </source>
</evidence>
<dbReference type="EMBL" id="JACHCB010000009">
    <property type="protein sequence ID" value="MBB6110766.1"/>
    <property type="molecule type" value="Genomic_DNA"/>
</dbReference>
<dbReference type="Proteomes" id="UP000548326">
    <property type="component" value="Unassembled WGS sequence"/>
</dbReference>
<organism evidence="2 4">
    <name type="scientific">Mucilaginibacter lappiensis</name>
    <dbReference type="NCBI Taxonomy" id="354630"/>
    <lineage>
        <taxon>Bacteria</taxon>
        <taxon>Pseudomonadati</taxon>
        <taxon>Bacteroidota</taxon>
        <taxon>Sphingobacteriia</taxon>
        <taxon>Sphingobacteriales</taxon>
        <taxon>Sphingobacteriaceae</taxon>
        <taxon>Mucilaginibacter</taxon>
    </lineage>
</organism>
<reference evidence="3 4" key="1">
    <citation type="submission" date="2020-08" db="EMBL/GenBank/DDBJ databases">
        <title>Genomic Encyclopedia of Type Strains, Phase IV (KMG-V): Genome sequencing to study the core and pangenomes of soil and plant-associated prokaryotes.</title>
        <authorList>
            <person name="Whitman W."/>
        </authorList>
    </citation>
    <scope>NUCLEOTIDE SEQUENCE [LARGE SCALE GENOMIC DNA]</scope>
    <source>
        <strain evidence="1 3">ANJLi2</strain>
        <strain evidence="2 4">MP601</strain>
    </source>
</reference>
<evidence type="ECO:0000313" key="1">
    <source>
        <dbReference type="EMBL" id="MBB6110766.1"/>
    </source>
</evidence>
<protein>
    <recommendedName>
        <fullName evidence="5">Glycosyl hydrolase family 79, N-terminal domain</fullName>
    </recommendedName>
</protein>
<keyword evidence="3" id="KW-1185">Reference proteome</keyword>